<feature type="region of interest" description="Disordered" evidence="1">
    <location>
        <begin position="363"/>
        <end position="634"/>
    </location>
</feature>
<feature type="compositionally biased region" description="Polar residues" evidence="1">
    <location>
        <begin position="267"/>
        <end position="282"/>
    </location>
</feature>
<feature type="compositionally biased region" description="Low complexity" evidence="1">
    <location>
        <begin position="238"/>
        <end position="256"/>
    </location>
</feature>
<feature type="compositionally biased region" description="Basic and acidic residues" evidence="1">
    <location>
        <begin position="451"/>
        <end position="466"/>
    </location>
</feature>
<evidence type="ECO:0000256" key="1">
    <source>
        <dbReference type="SAM" id="MobiDB-lite"/>
    </source>
</evidence>
<dbReference type="OrthoDB" id="2271095at2759"/>
<dbReference type="AlphaFoldDB" id="A0A1X0QV56"/>
<feature type="compositionally biased region" description="Basic and acidic residues" evidence="1">
    <location>
        <begin position="492"/>
        <end position="502"/>
    </location>
</feature>
<evidence type="ECO:0000313" key="2">
    <source>
        <dbReference type="EMBL" id="ORE03598.1"/>
    </source>
</evidence>
<dbReference type="Proteomes" id="UP000242414">
    <property type="component" value="Unassembled WGS sequence"/>
</dbReference>
<feature type="compositionally biased region" description="Polar residues" evidence="1">
    <location>
        <begin position="597"/>
        <end position="608"/>
    </location>
</feature>
<proteinExistence type="predicted"/>
<accession>A0A1X0QV56</accession>
<dbReference type="EMBL" id="KV921998">
    <property type="protein sequence ID" value="ORE03598.1"/>
    <property type="molecule type" value="Genomic_DNA"/>
</dbReference>
<feature type="compositionally biased region" description="Basic and acidic residues" evidence="1">
    <location>
        <begin position="538"/>
        <end position="560"/>
    </location>
</feature>
<gene>
    <name evidence="2" type="ORF">BCV72DRAFT_264482</name>
</gene>
<feature type="compositionally biased region" description="Polar residues" evidence="1">
    <location>
        <begin position="430"/>
        <end position="450"/>
    </location>
</feature>
<feature type="region of interest" description="Disordered" evidence="1">
    <location>
        <begin position="238"/>
        <end position="282"/>
    </location>
</feature>
<reference evidence="2" key="1">
    <citation type="journal article" date="2016" name="Proc. Natl. Acad. Sci. U.S.A.">
        <title>Lipid metabolic changes in an early divergent fungus govern the establishment of a mutualistic symbiosis with endobacteria.</title>
        <authorList>
            <person name="Lastovetsky O.A."/>
            <person name="Gaspar M.L."/>
            <person name="Mondo S.J."/>
            <person name="LaButti K.M."/>
            <person name="Sandor L."/>
            <person name="Grigoriev I.V."/>
            <person name="Henry S.A."/>
            <person name="Pawlowska T.E."/>
        </authorList>
    </citation>
    <scope>NUCLEOTIDE SEQUENCE [LARGE SCALE GENOMIC DNA]</scope>
    <source>
        <strain evidence="2">ATCC 52814</strain>
    </source>
</reference>
<dbReference type="VEuPathDB" id="FungiDB:BCV72DRAFT_264482"/>
<protein>
    <submittedName>
        <fullName evidence="2">Uncharacterized protein</fullName>
    </submittedName>
</protein>
<feature type="compositionally biased region" description="Low complexity" evidence="1">
    <location>
        <begin position="609"/>
        <end position="624"/>
    </location>
</feature>
<organism evidence="2">
    <name type="scientific">Rhizopus microsporus var. microsporus</name>
    <dbReference type="NCBI Taxonomy" id="86635"/>
    <lineage>
        <taxon>Eukaryota</taxon>
        <taxon>Fungi</taxon>
        <taxon>Fungi incertae sedis</taxon>
        <taxon>Mucoromycota</taxon>
        <taxon>Mucoromycotina</taxon>
        <taxon>Mucoromycetes</taxon>
        <taxon>Mucorales</taxon>
        <taxon>Mucorineae</taxon>
        <taxon>Rhizopodaceae</taxon>
        <taxon>Rhizopus</taxon>
    </lineage>
</organism>
<feature type="compositionally biased region" description="Basic and acidic residues" evidence="1">
    <location>
        <begin position="584"/>
        <end position="595"/>
    </location>
</feature>
<sequence length="634" mass="72023">MAVPLQAKRKFTEKFLDNEIESLREKVREAYRILAKKDMGHIPTEEENQVVEEYAVNKKLIARLEAMKEDAVGYKPKKFYKEQDFFSTLQFFYLVRLAQQGYFGIISEKYPALEPLAVRYLCDKLITASLYAVGSDEKLKSANSQIILDIITALTRERDEPVGPGFKTTFKYISSAIKDLIKQTGLQHQPFPTAEIQPKPMEHSPQVWIMMPYTSMIDTAHLYPFMMPNVVPGGFMGPTPFTTTSTSSSAEPTAPENKSQDKPQPEEVSTVTTNLESGQDNKQKNLQISLQENDEKNIQTEKQESGEKGIQVEKLEKQVLSPILNTSRSLASQATNGIFTSLTSPRQEKKFTFDNLDQFADAEDASNVASSTESKQTSEPKKQKQSTDKQDRQKDDQEANMKQDQKQEANTQPEKQTEQYTKIQIEAPQGNKQNESSINQLNGKTEQTNVHTEKVEDQTKETKENGKTNGIHEVIKEEIESSGWDDVAVNTKEQDESWRKISWENAEEQTDNKDKKEDTDNSTDKNVKWGANEWAEDYDVKSQEAEGTKKEGRSERERSGQWKRGKRDQKYGRQWKQGSNNGSKQKDGESNDDKATANWQSFAKSHSPQGSQQGSSQRGRNSFGKGREGRRSSH</sequence>
<feature type="compositionally biased region" description="Polar residues" evidence="1">
    <location>
        <begin position="408"/>
        <end position="422"/>
    </location>
</feature>
<feature type="compositionally biased region" description="Basic and acidic residues" evidence="1">
    <location>
        <begin position="625"/>
        <end position="634"/>
    </location>
</feature>
<feature type="compositionally biased region" description="Basic and acidic residues" evidence="1">
    <location>
        <begin position="376"/>
        <end position="407"/>
    </location>
</feature>
<feature type="compositionally biased region" description="Basic and acidic residues" evidence="1">
    <location>
        <begin position="510"/>
        <end position="527"/>
    </location>
</feature>
<name>A0A1X0QV56_RHIZD</name>